<evidence type="ECO:0000256" key="2">
    <source>
        <dbReference type="ARBA" id="ARBA00022806"/>
    </source>
</evidence>
<keyword evidence="6" id="KW-1185">Reference proteome</keyword>
<feature type="region of interest" description="Disordered" evidence="3">
    <location>
        <begin position="78"/>
        <end position="99"/>
    </location>
</feature>
<evidence type="ECO:0000313" key="6">
    <source>
        <dbReference type="Proteomes" id="UP000812440"/>
    </source>
</evidence>
<dbReference type="EMBL" id="JAACNH010016202">
    <property type="protein sequence ID" value="KAG8429007.1"/>
    <property type="molecule type" value="Genomic_DNA"/>
</dbReference>
<keyword evidence="2" id="KW-0067">ATP-binding</keyword>
<evidence type="ECO:0000313" key="5">
    <source>
        <dbReference type="EMBL" id="KAG8429007.1"/>
    </source>
</evidence>
<gene>
    <name evidence="5" type="ORF">GDO86_018560</name>
</gene>
<dbReference type="OrthoDB" id="422663at2759"/>
<dbReference type="AlphaFoldDB" id="A0A8T2IB13"/>
<sequence>KSEAADPQALRERATVLQTKFEDYVHSASETTTWAKKALQSYIRSYATYPKNLKSIFHVRTLHLGHVAKSFGLRDAPRSLTQQLSGDPKKQSKNNKPNR</sequence>
<evidence type="ECO:0000259" key="4">
    <source>
        <dbReference type="SMART" id="SM01178"/>
    </source>
</evidence>
<protein>
    <recommendedName>
        <fullName evidence="4">ATP-dependent rRNA helicase SPB4-like C-terminal extension domain-containing protein</fullName>
    </recommendedName>
</protein>
<proteinExistence type="predicted"/>
<feature type="non-terminal residue" evidence="5">
    <location>
        <position position="99"/>
    </location>
</feature>
<keyword evidence="2" id="KW-0347">Helicase</keyword>
<evidence type="ECO:0000256" key="3">
    <source>
        <dbReference type="SAM" id="MobiDB-lite"/>
    </source>
</evidence>
<dbReference type="SMART" id="SM01178">
    <property type="entry name" value="DUF4217"/>
    <property type="match status" value="1"/>
</dbReference>
<reference evidence="5" key="1">
    <citation type="thesis" date="2020" institute="ProQuest LLC" country="789 East Eisenhower Parkway, Ann Arbor, MI, USA">
        <title>Comparative Genomics and Chromosome Evolution.</title>
        <authorList>
            <person name="Mudd A.B."/>
        </authorList>
    </citation>
    <scope>NUCLEOTIDE SEQUENCE</scope>
    <source>
        <strain evidence="5">Female2</strain>
        <tissue evidence="5">Blood</tissue>
    </source>
</reference>
<organism evidence="5 6">
    <name type="scientific">Hymenochirus boettgeri</name>
    <name type="common">Congo dwarf clawed frog</name>
    <dbReference type="NCBI Taxonomy" id="247094"/>
    <lineage>
        <taxon>Eukaryota</taxon>
        <taxon>Metazoa</taxon>
        <taxon>Chordata</taxon>
        <taxon>Craniata</taxon>
        <taxon>Vertebrata</taxon>
        <taxon>Euteleostomi</taxon>
        <taxon>Amphibia</taxon>
        <taxon>Batrachia</taxon>
        <taxon>Anura</taxon>
        <taxon>Pipoidea</taxon>
        <taxon>Pipidae</taxon>
        <taxon>Pipinae</taxon>
        <taxon>Hymenochirus</taxon>
    </lineage>
</organism>
<dbReference type="InterPro" id="IPR025313">
    <property type="entry name" value="SPB4-like_CTE"/>
</dbReference>
<comment type="caution">
    <text evidence="5">The sequence shown here is derived from an EMBL/GenBank/DDBJ whole genome shotgun (WGS) entry which is preliminary data.</text>
</comment>
<dbReference type="GO" id="GO:0016787">
    <property type="term" value="F:hydrolase activity"/>
    <property type="evidence" value="ECO:0007669"/>
    <property type="project" value="UniProtKB-KW"/>
</dbReference>
<dbReference type="Proteomes" id="UP000812440">
    <property type="component" value="Unassembled WGS sequence"/>
</dbReference>
<name>A0A8T2IB13_9PIPI</name>
<feature type="domain" description="ATP-dependent rRNA helicase SPB4-like C-terminal extension" evidence="4">
    <location>
        <begin position="16"/>
        <end position="81"/>
    </location>
</feature>
<keyword evidence="1" id="KW-0378">Hydrolase</keyword>
<dbReference type="Pfam" id="PF13959">
    <property type="entry name" value="CTE_SPB4"/>
    <property type="match status" value="1"/>
</dbReference>
<accession>A0A8T2IB13</accession>
<keyword evidence="2" id="KW-0547">Nucleotide-binding</keyword>
<dbReference type="GO" id="GO:0004386">
    <property type="term" value="F:helicase activity"/>
    <property type="evidence" value="ECO:0007669"/>
    <property type="project" value="UniProtKB-KW"/>
</dbReference>
<evidence type="ECO:0000256" key="1">
    <source>
        <dbReference type="ARBA" id="ARBA00022801"/>
    </source>
</evidence>